<protein>
    <submittedName>
        <fullName evidence="2">Phage tail protein</fullName>
    </submittedName>
</protein>
<evidence type="ECO:0000313" key="2">
    <source>
        <dbReference type="EMBL" id="QZN94112.1"/>
    </source>
</evidence>
<dbReference type="SUPFAM" id="SSF57997">
    <property type="entry name" value="Tropomyosin"/>
    <property type="match status" value="1"/>
</dbReference>
<name>A0ABX9AG24_9ENTR</name>
<gene>
    <name evidence="2" type="ORF">K6K13_11985</name>
</gene>
<evidence type="ECO:0000313" key="3">
    <source>
        <dbReference type="Proteomes" id="UP000825886"/>
    </source>
</evidence>
<organism evidence="2 3">
    <name type="scientific">Symbiopectobacterium purcellii</name>
    <dbReference type="NCBI Taxonomy" id="2871826"/>
    <lineage>
        <taxon>Bacteria</taxon>
        <taxon>Pseudomonadati</taxon>
        <taxon>Pseudomonadota</taxon>
        <taxon>Gammaproteobacteria</taxon>
        <taxon>Enterobacterales</taxon>
        <taxon>Enterobacteriaceae</taxon>
    </lineage>
</organism>
<sequence>MADPSLNVPVVVRAQSINSTLLPPIFSQPYMLYVIQQSTDASNVAGKANQAGAGAYDAQVKNDEQDVILADHEARLDVAEATLADHETRITAAEATLTNHEARITAAESNIASQGARLTTAEGNISALQTSVGAIQADYVSKSATASQTLAGPLNVTTSYSVGGTKVIGPRQTGWTTATGTALLSAFNADQSYTVSATYTQAEIQAMAAGQLLSQRRIKALEDALRTHGLIN</sequence>
<accession>A0ABX9AG24</accession>
<dbReference type="Gene3D" id="6.10.140.940">
    <property type="match status" value="1"/>
</dbReference>
<dbReference type="Proteomes" id="UP000825886">
    <property type="component" value="Chromosome"/>
</dbReference>
<proteinExistence type="predicted"/>
<reference evidence="2 3" key="1">
    <citation type="submission" date="2021-08" db="EMBL/GenBank/DDBJ databases">
        <title>Culture and genomic analysis of Symbiopectobacterium purcellii sp. nov. gen. nov., isolated from the leafhopper Empoasca decipiens.</title>
        <authorList>
            <person name="Nadal-Jimenez P."/>
            <person name="Siozios S."/>
            <person name="Halliday N."/>
            <person name="Camara M."/>
            <person name="Hurst G.D.D."/>
        </authorList>
    </citation>
    <scope>NUCLEOTIDE SEQUENCE [LARGE SCALE GENOMIC DNA]</scope>
    <source>
        <strain evidence="2 3">SyEd1</strain>
    </source>
</reference>
<keyword evidence="1" id="KW-0175">Coiled coil</keyword>
<dbReference type="EMBL" id="CP081864">
    <property type="protein sequence ID" value="QZN94112.1"/>
    <property type="molecule type" value="Genomic_DNA"/>
</dbReference>
<dbReference type="RefSeq" id="WP_222157239.1">
    <property type="nucleotide sequence ID" value="NZ_CP081864.1"/>
</dbReference>
<evidence type="ECO:0000256" key="1">
    <source>
        <dbReference type="SAM" id="Coils"/>
    </source>
</evidence>
<dbReference type="Gene3D" id="1.20.5.340">
    <property type="match status" value="1"/>
</dbReference>
<keyword evidence="3" id="KW-1185">Reference proteome</keyword>
<feature type="coiled-coil region" evidence="1">
    <location>
        <begin position="69"/>
        <end position="110"/>
    </location>
</feature>